<evidence type="ECO:0000259" key="5">
    <source>
        <dbReference type="SMART" id="SM00082"/>
    </source>
</evidence>
<dbReference type="Pfam" id="PF13306">
    <property type="entry name" value="LRR_5"/>
    <property type="match status" value="1"/>
</dbReference>
<dbReference type="InterPro" id="IPR000483">
    <property type="entry name" value="Cys-rich_flank_reg_C"/>
</dbReference>
<name>A0AAV4VTR7_9ARAC</name>
<dbReference type="Proteomes" id="UP001054837">
    <property type="component" value="Unassembled WGS sequence"/>
</dbReference>
<evidence type="ECO:0000256" key="1">
    <source>
        <dbReference type="ARBA" id="ARBA00022614"/>
    </source>
</evidence>
<dbReference type="GO" id="GO:0005886">
    <property type="term" value="C:plasma membrane"/>
    <property type="evidence" value="ECO:0007669"/>
    <property type="project" value="TreeGrafter"/>
</dbReference>
<dbReference type="InterPro" id="IPR050541">
    <property type="entry name" value="LRR_TM_domain-containing"/>
</dbReference>
<sequence>MWIITGVFLTVALFEFSAAVGCPPEVAARPCKCKIENKSVLLICANITDEKVLDGVFRRISGSLLQSPPSVSNNIVRLILNNVSFEGDFPWSQLKPLKKLLLLRITKVPLSNFCVGFKNNVNKNFESLSLRQTRTDSLADACFQEFKELRRISITHNSLTVIKRNWFPTTAKIQVLQFVGNKIERIPEDIFVGMPQLKVFSVSNNKISKLTESMFSKLKHPLISFKIEDNPLNCDCDLRWIPTVIEKFDVYGSCTKPDRLKGKRLGQLTSRDFVCH</sequence>
<evidence type="ECO:0000256" key="4">
    <source>
        <dbReference type="SAM" id="SignalP"/>
    </source>
</evidence>
<comment type="caution">
    <text evidence="6">The sequence shown here is derived from an EMBL/GenBank/DDBJ whole genome shotgun (WGS) entry which is preliminary data.</text>
</comment>
<keyword evidence="7" id="KW-1185">Reference proteome</keyword>
<keyword evidence="1" id="KW-0433">Leucine-rich repeat</keyword>
<keyword evidence="3" id="KW-0677">Repeat</keyword>
<evidence type="ECO:0000313" key="7">
    <source>
        <dbReference type="Proteomes" id="UP001054837"/>
    </source>
</evidence>
<dbReference type="PANTHER" id="PTHR24369:SF210">
    <property type="entry name" value="CHAOPTIN-RELATED"/>
    <property type="match status" value="1"/>
</dbReference>
<dbReference type="SMART" id="SM00082">
    <property type="entry name" value="LRRCT"/>
    <property type="match status" value="1"/>
</dbReference>
<dbReference type="EMBL" id="BPLQ01013546">
    <property type="protein sequence ID" value="GIY73024.1"/>
    <property type="molecule type" value="Genomic_DNA"/>
</dbReference>
<reference evidence="6 7" key="1">
    <citation type="submission" date="2021-06" db="EMBL/GenBank/DDBJ databases">
        <title>Caerostris darwini draft genome.</title>
        <authorList>
            <person name="Kono N."/>
            <person name="Arakawa K."/>
        </authorList>
    </citation>
    <scope>NUCLEOTIDE SEQUENCE [LARGE SCALE GENOMIC DNA]</scope>
</reference>
<proteinExistence type="predicted"/>
<dbReference type="SUPFAM" id="SSF52058">
    <property type="entry name" value="L domain-like"/>
    <property type="match status" value="1"/>
</dbReference>
<dbReference type="Gene3D" id="3.80.10.10">
    <property type="entry name" value="Ribonuclease Inhibitor"/>
    <property type="match status" value="1"/>
</dbReference>
<feature type="signal peptide" evidence="4">
    <location>
        <begin position="1"/>
        <end position="19"/>
    </location>
</feature>
<evidence type="ECO:0000256" key="3">
    <source>
        <dbReference type="ARBA" id="ARBA00022737"/>
    </source>
</evidence>
<dbReference type="InterPro" id="IPR032675">
    <property type="entry name" value="LRR_dom_sf"/>
</dbReference>
<keyword evidence="2 4" id="KW-0732">Signal</keyword>
<gene>
    <name evidence="6" type="primary">AVEN_97590_1</name>
    <name evidence="6" type="ORF">CDAR_89581</name>
</gene>
<dbReference type="InterPro" id="IPR026906">
    <property type="entry name" value="LRR_5"/>
</dbReference>
<protein>
    <submittedName>
        <fullName evidence="6">LRRCT domain-containing protein</fullName>
    </submittedName>
</protein>
<feature type="domain" description="LRRCT" evidence="5">
    <location>
        <begin position="230"/>
        <end position="276"/>
    </location>
</feature>
<accession>A0AAV4VTR7</accession>
<dbReference type="Pfam" id="PF01463">
    <property type="entry name" value="LRRCT"/>
    <property type="match status" value="1"/>
</dbReference>
<dbReference type="AlphaFoldDB" id="A0AAV4VTR7"/>
<feature type="chain" id="PRO_5043371782" evidence="4">
    <location>
        <begin position="20"/>
        <end position="276"/>
    </location>
</feature>
<evidence type="ECO:0000313" key="6">
    <source>
        <dbReference type="EMBL" id="GIY73024.1"/>
    </source>
</evidence>
<evidence type="ECO:0000256" key="2">
    <source>
        <dbReference type="ARBA" id="ARBA00022729"/>
    </source>
</evidence>
<organism evidence="6 7">
    <name type="scientific">Caerostris darwini</name>
    <dbReference type="NCBI Taxonomy" id="1538125"/>
    <lineage>
        <taxon>Eukaryota</taxon>
        <taxon>Metazoa</taxon>
        <taxon>Ecdysozoa</taxon>
        <taxon>Arthropoda</taxon>
        <taxon>Chelicerata</taxon>
        <taxon>Arachnida</taxon>
        <taxon>Araneae</taxon>
        <taxon>Araneomorphae</taxon>
        <taxon>Entelegynae</taxon>
        <taxon>Araneoidea</taxon>
        <taxon>Araneidae</taxon>
        <taxon>Caerostris</taxon>
    </lineage>
</organism>
<dbReference type="PANTHER" id="PTHR24369">
    <property type="entry name" value="ANTIGEN BSP, PUTATIVE-RELATED"/>
    <property type="match status" value="1"/>
</dbReference>